<proteinExistence type="predicted"/>
<dbReference type="EMBL" id="BSXS01016232">
    <property type="protein sequence ID" value="GMF07469.1"/>
    <property type="molecule type" value="Genomic_DNA"/>
</dbReference>
<comment type="caution">
    <text evidence="1">The sequence shown here is derived from an EMBL/GenBank/DDBJ whole genome shotgun (WGS) entry which is preliminary data.</text>
</comment>
<dbReference type="Proteomes" id="UP001165064">
    <property type="component" value="Unassembled WGS sequence"/>
</dbReference>
<evidence type="ECO:0000313" key="2">
    <source>
        <dbReference type="Proteomes" id="UP001165064"/>
    </source>
</evidence>
<protein>
    <submittedName>
        <fullName evidence="1">Unnamed protein product</fullName>
    </submittedName>
</protein>
<name>A0ACB5UCI1_AMBMO</name>
<keyword evidence="2" id="KW-1185">Reference proteome</keyword>
<evidence type="ECO:0000313" key="1">
    <source>
        <dbReference type="EMBL" id="GMF07469.1"/>
    </source>
</evidence>
<gene>
    <name evidence="1" type="ORF">Amon02_001291500</name>
</gene>
<sequence length="250" mass="26934">MSELQFLKDKIKQIEASIAVSELNNGGQQQSNCNNTTTTGPITRATPTSSQNFNQPPAPSVSPNQRQQQQPQQSNSIATPTPQYNTPLPPIHAWSGSPYGGVSTNTTVSTSVANGQFTLPPLPIANTPYQSFSTPGRMQPPFGSSRASFSMMDENSNSNNKKNNNNNRLSTLSSSAAAIGNVGYNNESGIPPGYGINPNEIINFYEGYAPLRTSFWKVHNFGPLSWVAIILKDSYLGALRSLAESKHVGK</sequence>
<reference evidence="1" key="1">
    <citation type="submission" date="2023-04" db="EMBL/GenBank/DDBJ databases">
        <title>Ambrosiozyma monospora NBRC 10751.</title>
        <authorList>
            <person name="Ichikawa N."/>
            <person name="Sato H."/>
            <person name="Tonouchi N."/>
        </authorList>
    </citation>
    <scope>NUCLEOTIDE SEQUENCE</scope>
    <source>
        <strain evidence="1">NBRC 10751</strain>
    </source>
</reference>
<organism evidence="1 2">
    <name type="scientific">Ambrosiozyma monospora</name>
    <name type="common">Yeast</name>
    <name type="synonym">Endomycopsis monosporus</name>
    <dbReference type="NCBI Taxonomy" id="43982"/>
    <lineage>
        <taxon>Eukaryota</taxon>
        <taxon>Fungi</taxon>
        <taxon>Dikarya</taxon>
        <taxon>Ascomycota</taxon>
        <taxon>Saccharomycotina</taxon>
        <taxon>Pichiomycetes</taxon>
        <taxon>Pichiales</taxon>
        <taxon>Pichiaceae</taxon>
        <taxon>Ambrosiozyma</taxon>
    </lineage>
</organism>
<accession>A0ACB5UCI1</accession>